<reference evidence="2" key="1">
    <citation type="journal article" date="2020" name="Stud. Mycol.">
        <title>101 Dothideomycetes genomes: a test case for predicting lifestyles and emergence of pathogens.</title>
        <authorList>
            <person name="Haridas S."/>
            <person name="Albert R."/>
            <person name="Binder M."/>
            <person name="Bloem J."/>
            <person name="Labutti K."/>
            <person name="Salamov A."/>
            <person name="Andreopoulos B."/>
            <person name="Baker S."/>
            <person name="Barry K."/>
            <person name="Bills G."/>
            <person name="Bluhm B."/>
            <person name="Cannon C."/>
            <person name="Castanera R."/>
            <person name="Culley D."/>
            <person name="Daum C."/>
            <person name="Ezra D."/>
            <person name="Gonzalez J."/>
            <person name="Henrissat B."/>
            <person name="Kuo A."/>
            <person name="Liang C."/>
            <person name="Lipzen A."/>
            <person name="Lutzoni F."/>
            <person name="Magnuson J."/>
            <person name="Mondo S."/>
            <person name="Nolan M."/>
            <person name="Ohm R."/>
            <person name="Pangilinan J."/>
            <person name="Park H.-J."/>
            <person name="Ramirez L."/>
            <person name="Alfaro M."/>
            <person name="Sun H."/>
            <person name="Tritt A."/>
            <person name="Yoshinaga Y."/>
            <person name="Zwiers L.-H."/>
            <person name="Turgeon B."/>
            <person name="Goodwin S."/>
            <person name="Spatafora J."/>
            <person name="Crous P."/>
            <person name="Grigoriev I."/>
        </authorList>
    </citation>
    <scope>NUCLEOTIDE SEQUENCE</scope>
    <source>
        <strain evidence="2">CBS 125425</strain>
    </source>
</reference>
<feature type="chain" id="PRO_5040378174" evidence="1">
    <location>
        <begin position="22"/>
        <end position="174"/>
    </location>
</feature>
<name>A0A9P4V4N4_9PLEO</name>
<dbReference type="Proteomes" id="UP000799444">
    <property type="component" value="Unassembled WGS sequence"/>
</dbReference>
<proteinExistence type="predicted"/>
<gene>
    <name evidence="2" type="ORF">EJ04DRAFT_192226</name>
</gene>
<protein>
    <submittedName>
        <fullName evidence="2">Uncharacterized protein</fullName>
    </submittedName>
</protein>
<comment type="caution">
    <text evidence="2">The sequence shown here is derived from an EMBL/GenBank/DDBJ whole genome shotgun (WGS) entry which is preliminary data.</text>
</comment>
<evidence type="ECO:0000313" key="3">
    <source>
        <dbReference type="Proteomes" id="UP000799444"/>
    </source>
</evidence>
<keyword evidence="1" id="KW-0732">Signal</keyword>
<sequence length="174" mass="18600">MLTSAAFALFSLLFFVVNTSAFPSKRIPSLRHERRGLPGAVYICTDKNFRGDCGWTMPNPDCHIAGTGEFAPESIGPDPGGECTLYAKSDCSDKGVKSITFPGVGEGLPKFMAIKCVANQAQTLAATATATDVDDRLAGGVGSLSRKRLKEVIQKMEEDGFKEGMIGLKKGEYV</sequence>
<keyword evidence="3" id="KW-1185">Reference proteome</keyword>
<organism evidence="2 3">
    <name type="scientific">Polyplosphaeria fusca</name>
    <dbReference type="NCBI Taxonomy" id="682080"/>
    <lineage>
        <taxon>Eukaryota</taxon>
        <taxon>Fungi</taxon>
        <taxon>Dikarya</taxon>
        <taxon>Ascomycota</taxon>
        <taxon>Pezizomycotina</taxon>
        <taxon>Dothideomycetes</taxon>
        <taxon>Pleosporomycetidae</taxon>
        <taxon>Pleosporales</taxon>
        <taxon>Tetraplosphaeriaceae</taxon>
        <taxon>Polyplosphaeria</taxon>
    </lineage>
</organism>
<evidence type="ECO:0000256" key="1">
    <source>
        <dbReference type="SAM" id="SignalP"/>
    </source>
</evidence>
<accession>A0A9P4V4N4</accession>
<dbReference type="AlphaFoldDB" id="A0A9P4V4N4"/>
<dbReference type="OrthoDB" id="2910287at2759"/>
<dbReference type="EMBL" id="ML996134">
    <property type="protein sequence ID" value="KAF2735525.1"/>
    <property type="molecule type" value="Genomic_DNA"/>
</dbReference>
<feature type="signal peptide" evidence="1">
    <location>
        <begin position="1"/>
        <end position="21"/>
    </location>
</feature>
<evidence type="ECO:0000313" key="2">
    <source>
        <dbReference type="EMBL" id="KAF2735525.1"/>
    </source>
</evidence>